<proteinExistence type="predicted"/>
<dbReference type="HOGENOM" id="CLU_1851551_0_0_3"/>
<protein>
    <submittedName>
        <fullName evidence="1">Uncharacterized protein</fullName>
    </submittedName>
</protein>
<accession>K9UQV6</accession>
<geneLocation type="plasmid" evidence="1 2">
    <name>pCHA6605.01</name>
</geneLocation>
<evidence type="ECO:0000313" key="1">
    <source>
        <dbReference type="EMBL" id="AFY96821.1"/>
    </source>
</evidence>
<gene>
    <name evidence="1" type="ORF">Cha6605_5976</name>
</gene>
<keyword evidence="2" id="KW-1185">Reference proteome</keyword>
<organism evidence="1 2">
    <name type="scientific">Chamaesiphon minutus (strain ATCC 27169 / PCC 6605)</name>
    <dbReference type="NCBI Taxonomy" id="1173020"/>
    <lineage>
        <taxon>Bacteria</taxon>
        <taxon>Bacillati</taxon>
        <taxon>Cyanobacteriota</taxon>
        <taxon>Cyanophyceae</taxon>
        <taxon>Gomontiellales</taxon>
        <taxon>Chamaesiphonaceae</taxon>
        <taxon>Chamaesiphon</taxon>
    </lineage>
</organism>
<dbReference type="Pfam" id="PF25735">
    <property type="entry name" value="Phage_L5_gp82"/>
    <property type="match status" value="1"/>
</dbReference>
<evidence type="ECO:0000313" key="2">
    <source>
        <dbReference type="Proteomes" id="UP000010366"/>
    </source>
</evidence>
<sequence>MLTCWQFYLSSKPKIMSRTKQVDWAICRNLPTRIYRNLLTHKMSLQQQINKSWLVIGHVTDAVIKLPEFYVSEPGRQRVIASDRKNVHAYSIGILLAPSSVSISHSELREIYYCPYSQPYFTWKDSNEPLSSADFLIVTNNRVYCTVDRQQPQLSLF</sequence>
<name>K9UQV6_CHAP6</name>
<dbReference type="InterPro" id="IPR058002">
    <property type="entry name" value="Gp82"/>
</dbReference>
<dbReference type="Proteomes" id="UP000010366">
    <property type="component" value="Plasmid pCHA6605.01"/>
</dbReference>
<dbReference type="AlphaFoldDB" id="K9UQV6"/>
<dbReference type="KEGG" id="cmp:Cha6605_5976"/>
<reference evidence="1 2" key="1">
    <citation type="submission" date="2012-05" db="EMBL/GenBank/DDBJ databases">
        <title>Noncontiguous Finished plasmid 1 of genome of Chamaesiphon sp. PCC 6605.</title>
        <authorList>
            <consortium name="US DOE Joint Genome Institute"/>
            <person name="Gugger M."/>
            <person name="Coursin T."/>
            <person name="Rippka R."/>
            <person name="Tandeau De Marsac N."/>
            <person name="Huntemann M."/>
            <person name="Wei C.-L."/>
            <person name="Han J."/>
            <person name="Detter J.C."/>
            <person name="Han C."/>
            <person name="Tapia R."/>
            <person name="Chen A."/>
            <person name="Kyrpides N."/>
            <person name="Mavromatis K."/>
            <person name="Markowitz V."/>
            <person name="Szeto E."/>
            <person name="Ivanova N."/>
            <person name="Pagani I."/>
            <person name="Pati A."/>
            <person name="Goodwin L."/>
            <person name="Nordberg H.P."/>
            <person name="Cantor M.N."/>
            <person name="Hua S.X."/>
            <person name="Woyke T."/>
            <person name="Kerfeld C.A."/>
        </authorList>
    </citation>
    <scope>NUCLEOTIDE SEQUENCE [LARGE SCALE GENOMIC DNA]</scope>
    <source>
        <strain evidence="2">ATCC 27169 / PCC 6605</strain>
        <plasmid evidence="2">Plasmid pCHA6605.01</plasmid>
    </source>
</reference>
<dbReference type="EMBL" id="CP003601">
    <property type="protein sequence ID" value="AFY96821.1"/>
    <property type="molecule type" value="Genomic_DNA"/>
</dbReference>
<keyword evidence="1" id="KW-0614">Plasmid</keyword>